<dbReference type="Proteomes" id="UP000681722">
    <property type="component" value="Unassembled WGS sequence"/>
</dbReference>
<keyword evidence="4" id="KW-1185">Reference proteome</keyword>
<dbReference type="Proteomes" id="UP000663829">
    <property type="component" value="Unassembled WGS sequence"/>
</dbReference>
<organism evidence="2 4">
    <name type="scientific">Didymodactylos carnosus</name>
    <dbReference type="NCBI Taxonomy" id="1234261"/>
    <lineage>
        <taxon>Eukaryota</taxon>
        <taxon>Metazoa</taxon>
        <taxon>Spiralia</taxon>
        <taxon>Gnathifera</taxon>
        <taxon>Rotifera</taxon>
        <taxon>Eurotatoria</taxon>
        <taxon>Bdelloidea</taxon>
        <taxon>Philodinida</taxon>
        <taxon>Philodinidae</taxon>
        <taxon>Didymodactylos</taxon>
    </lineage>
</organism>
<feature type="compositionally biased region" description="Low complexity" evidence="1">
    <location>
        <begin position="23"/>
        <end position="38"/>
    </location>
</feature>
<protein>
    <submittedName>
        <fullName evidence="2">Uncharacterized protein</fullName>
    </submittedName>
</protein>
<feature type="region of interest" description="Disordered" evidence="1">
    <location>
        <begin position="1"/>
        <end position="38"/>
    </location>
</feature>
<reference evidence="2" key="1">
    <citation type="submission" date="2021-02" db="EMBL/GenBank/DDBJ databases">
        <authorList>
            <person name="Nowell W R."/>
        </authorList>
    </citation>
    <scope>NUCLEOTIDE SEQUENCE</scope>
</reference>
<dbReference type="EMBL" id="CAJOBC010117114">
    <property type="protein sequence ID" value="CAF4556918.1"/>
    <property type="molecule type" value="Genomic_DNA"/>
</dbReference>
<accession>A0A816DSJ4</accession>
<evidence type="ECO:0000256" key="1">
    <source>
        <dbReference type="SAM" id="MobiDB-lite"/>
    </source>
</evidence>
<comment type="caution">
    <text evidence="2">The sequence shown here is derived from an EMBL/GenBank/DDBJ whole genome shotgun (WGS) entry which is preliminary data.</text>
</comment>
<sequence>MLESNNYDVNKTVEAFQSEKNSKTSTTTKPSPKSRIISSSLSTAVLTSTSKPTGERNKQLSAVIDQTNELRIITSASRSMYDQIQAQIEENEPKMAACSNEKLLDYYIS</sequence>
<proteinExistence type="predicted"/>
<evidence type="ECO:0000313" key="2">
    <source>
        <dbReference type="EMBL" id="CAF1642759.1"/>
    </source>
</evidence>
<dbReference type="AlphaFoldDB" id="A0A816DSJ4"/>
<evidence type="ECO:0000313" key="4">
    <source>
        <dbReference type="Proteomes" id="UP000663829"/>
    </source>
</evidence>
<gene>
    <name evidence="2" type="ORF">GPM918_LOCUS45039</name>
    <name evidence="3" type="ORF">SRO942_LOCUS47219</name>
</gene>
<name>A0A816DSJ4_9BILA</name>
<dbReference type="EMBL" id="CAJNOQ010047984">
    <property type="protein sequence ID" value="CAF1642759.1"/>
    <property type="molecule type" value="Genomic_DNA"/>
</dbReference>
<evidence type="ECO:0000313" key="3">
    <source>
        <dbReference type="EMBL" id="CAF4556918.1"/>
    </source>
</evidence>